<gene>
    <name evidence="1" type="ORF">GCM10010912_44750</name>
</gene>
<sequence length="296" mass="33453">MPVMARFEKYNYVSGEGFNAHIELCWYRSYAPGRIKLQWKLAAGQRVLASGTANAAPPSRANYIDICELAIDMPAVDQMTKVTFALQIEGTDICKVYDLWIYPQQVNAGLKDIHLFEELSGEALALLEKGENVLLMPKPERLENAVEGFYCTDFWCYPMFRSISESMNRPVPVGTMGLLIDNSHPVFRDFPSEQYSTYPWWSIVSHSKSIIMDGTAKEWSPIVQTIDNFERNHKLGFLLECRVGQGNLLVCALDADKAGGTPEGRQFLSSLTAYMKSAEFRPRYEASVSELLQLIH</sequence>
<protein>
    <submittedName>
        <fullName evidence="1">Uncharacterized protein</fullName>
    </submittedName>
</protein>
<dbReference type="EMBL" id="BMKR01000022">
    <property type="protein sequence ID" value="GGF94865.1"/>
    <property type="molecule type" value="Genomic_DNA"/>
</dbReference>
<keyword evidence="2" id="KW-1185">Reference proteome</keyword>
<comment type="caution">
    <text evidence="1">The sequence shown here is derived from an EMBL/GenBank/DDBJ whole genome shotgun (WGS) entry which is preliminary data.</text>
</comment>
<accession>A0A917CRR5</accession>
<dbReference type="AlphaFoldDB" id="A0A917CRR5"/>
<proteinExistence type="predicted"/>
<reference evidence="1" key="1">
    <citation type="journal article" date="2014" name="Int. J. Syst. Evol. Microbiol.">
        <title>Complete genome sequence of Corynebacterium casei LMG S-19264T (=DSM 44701T), isolated from a smear-ripened cheese.</title>
        <authorList>
            <consortium name="US DOE Joint Genome Institute (JGI-PGF)"/>
            <person name="Walter F."/>
            <person name="Albersmeier A."/>
            <person name="Kalinowski J."/>
            <person name="Ruckert C."/>
        </authorList>
    </citation>
    <scope>NUCLEOTIDE SEQUENCE</scope>
    <source>
        <strain evidence="1">CGMCC 1.16134</strain>
    </source>
</reference>
<evidence type="ECO:0000313" key="2">
    <source>
        <dbReference type="Proteomes" id="UP000637643"/>
    </source>
</evidence>
<dbReference type="Proteomes" id="UP000637643">
    <property type="component" value="Unassembled WGS sequence"/>
</dbReference>
<name>A0A917CRR5_9BACL</name>
<organism evidence="1 2">
    <name type="scientific">Paenibacillus albidus</name>
    <dbReference type="NCBI Taxonomy" id="2041023"/>
    <lineage>
        <taxon>Bacteria</taxon>
        <taxon>Bacillati</taxon>
        <taxon>Bacillota</taxon>
        <taxon>Bacilli</taxon>
        <taxon>Bacillales</taxon>
        <taxon>Paenibacillaceae</taxon>
        <taxon>Paenibacillus</taxon>
    </lineage>
</organism>
<reference evidence="1" key="2">
    <citation type="submission" date="2020-09" db="EMBL/GenBank/DDBJ databases">
        <authorList>
            <person name="Sun Q."/>
            <person name="Zhou Y."/>
        </authorList>
    </citation>
    <scope>NUCLEOTIDE SEQUENCE</scope>
    <source>
        <strain evidence="1">CGMCC 1.16134</strain>
    </source>
</reference>
<evidence type="ECO:0000313" key="1">
    <source>
        <dbReference type="EMBL" id="GGF94865.1"/>
    </source>
</evidence>